<dbReference type="EMBL" id="AP035768">
    <property type="protein sequence ID" value="BFO20982.1"/>
    <property type="molecule type" value="Genomic_DNA"/>
</dbReference>
<reference evidence="1" key="2">
    <citation type="submission" date="2024-07" db="EMBL/GenBank/DDBJ databases">
        <title>Streptomyces haneummycinica sp. nov., a new antibiotic-producing actinobacterium isolated from marine sediment.</title>
        <authorList>
            <person name="Uemura M."/>
            <person name="Hamada M."/>
            <person name="Hirano S."/>
            <person name="Kobayashi K."/>
            <person name="Ohshiro T."/>
            <person name="Kobayashi T."/>
            <person name="Terahara T."/>
        </authorList>
    </citation>
    <scope>NUCLEOTIDE SEQUENCE</scope>
    <source>
        <strain evidence="1">KM77-8</strain>
    </source>
</reference>
<evidence type="ECO:0000313" key="1">
    <source>
        <dbReference type="EMBL" id="BFO20982.1"/>
    </source>
</evidence>
<name>A0AAT9HUG8_9ACTN</name>
<reference evidence="1" key="1">
    <citation type="submission" date="2024-06" db="EMBL/GenBank/DDBJ databases">
        <authorList>
            <consortium name="consrtm"/>
            <person name="Uemura M."/>
            <person name="Terahara T."/>
        </authorList>
    </citation>
    <scope>NUCLEOTIDE SEQUENCE</scope>
    <source>
        <strain evidence="1">KM77-8</strain>
    </source>
</reference>
<organism evidence="1">
    <name type="scientific">Streptomyces haneummycinicus</name>
    <dbReference type="NCBI Taxonomy" id="3074435"/>
    <lineage>
        <taxon>Bacteria</taxon>
        <taxon>Bacillati</taxon>
        <taxon>Actinomycetota</taxon>
        <taxon>Actinomycetes</taxon>
        <taxon>Kitasatosporales</taxon>
        <taxon>Streptomycetaceae</taxon>
        <taxon>Streptomyces</taxon>
    </lineage>
</organism>
<proteinExistence type="predicted"/>
<protein>
    <submittedName>
        <fullName evidence="1">Uncharacterized protein</fullName>
    </submittedName>
</protein>
<accession>A0AAT9HUG8</accession>
<gene>
    <name evidence="1" type="ORF">SHKM778_73700</name>
</gene>
<dbReference type="AlphaFoldDB" id="A0AAT9HUG8"/>
<sequence>MADVATVPAAGAAAASALVSEASGLEVSLAAFRASATGPDEVA</sequence>